<dbReference type="Proteomes" id="UP001152049">
    <property type="component" value="Unassembled WGS sequence"/>
</dbReference>
<feature type="compositionally biased region" description="Polar residues" evidence="1">
    <location>
        <begin position="1236"/>
        <end position="1255"/>
    </location>
</feature>
<name>A0A9W8SAA1_9HYPO</name>
<feature type="compositionally biased region" description="Basic and acidic residues" evidence="1">
    <location>
        <begin position="1381"/>
        <end position="1392"/>
    </location>
</feature>
<feature type="compositionally biased region" description="Polar residues" evidence="1">
    <location>
        <begin position="862"/>
        <end position="899"/>
    </location>
</feature>
<feature type="compositionally biased region" description="Low complexity" evidence="1">
    <location>
        <begin position="946"/>
        <end position="975"/>
    </location>
</feature>
<sequence>MSQHIVQGSAEHVSSLLSGYGLGCPHYMVCSSADSQTQCYPKRLAFFSSHNPDLVIFYIDTKNICSDCLKLFVPSGFNFWSLLPDPNGEGANAESPPRRWLSSNEQAEHFINLRRIGGVASDPAIVPLPSSPSGTSAWEWIKSQRKPFYIDQLHLAPKWSPISERNALADSSTAWKYGIPVPAPTIKETSAPRDNKVQNDKMTGAKASVSNSIKDSSSKSKNRASVVDKPKKKKPREPEIPGDIADEQVARPNPENKVERVLKAENDGKQVGQKRPSLKEQANSSQKEKGVPSKNENVKFETTLPPQGLSKPLKAQTPSKMPPLAVPQSTLSPMQDPKPPVEQDMPNLASVTAPLTPPSPPVRRKPVGTSRKTSNAVDGQVNNTELDIRTDSHAIGRGKEPAPDPVSSLPSILSPKHEAAEPETTSLSKKRKASSKSKNTSTTEEVPTDPKAAEPLEKPSKKKSSKVKPVGTTKDMSILPSEELPKKKSSQATSVLTYTRSWYNHDPLSFDGAMILSKLSDYKRRAGTANTYASKTPQLPVESLLQEKKPLDKEKMLSSLKDEKPQKKNDPLMAFYAPDGKDRKLPKLPLGSASGMKFRLEAESSRVSSKGKATSLGKLPKQNTTVPSSTGLGKISKTTSAEPAKTKDKLPKVTKQEKDARSQPGTKTGSAGIHSKHSTSEVNRKSQTTIVNHENLQYEQSKKKLHGHRADKKPQHKPNKKPASKPHTHKPHGHGHQHDGHKPHDHDPHSQGHTSDEHHDDSDGHPGEQHPGAGPTDGTAQAPPQPTTHPVDDSSVPSSPVESNTPENEIVDTVHGAPQPGSPAQELPTSPIDSEAPDRPPSAENTVGEQNQAGPQPIGTIPQASGTGNTQENVPENESSPVQPTSESPAGNVNCSNEYAATAATIVPALDNSPSGTEPDLKHADGNSMEPSSTTPAREAQPATVSSADNATSLSTSAATTDTAAPTAVAFAPSPQAISNDVSGNRRIPTSTTATEESQAAIVAGSGSAQEYQGQFTQQPAQGVRYQADYVSDPRGGLDIPGQPPLGGKGPSASSSKLSAAAIGILVGASIVGGAASADHLSASDENSIPAASDLDGVASRDSEEGPAEGWDNEHDEFDDSFGAHQHPEHDDIDIQSFHSNDSLPSSYEYGASGHVAEDDNASQQGDSRNDGEVHGHSSSTSDSGDGPHGHQHENLDTSDNELLHQATEAWSHGTSSDDQDHKAEEDDEDDFQPHGSENQYGSFHNSSDSDSENVLFTKEDEVEYDNDDPQDDVSLENRSDGSSNHSAELEELGQDEDKDSSSREPSSESDDGELDQGFNSGSEKSMQDDTDDPDAGLSQGDSAQESDNDTGQDSDHSVEHDSEQNSEDEQESVSESSASSEDHGEDSTNERESDEGAEDEQSDPESDPEPSYSEQEPESPSEAEQESYSDGGGDGDSYSSD</sequence>
<organism evidence="2 3">
    <name type="scientific">Fusarium torreyae</name>
    <dbReference type="NCBI Taxonomy" id="1237075"/>
    <lineage>
        <taxon>Eukaryota</taxon>
        <taxon>Fungi</taxon>
        <taxon>Dikarya</taxon>
        <taxon>Ascomycota</taxon>
        <taxon>Pezizomycotina</taxon>
        <taxon>Sordariomycetes</taxon>
        <taxon>Hypocreomycetidae</taxon>
        <taxon>Hypocreales</taxon>
        <taxon>Nectriaceae</taxon>
        <taxon>Fusarium</taxon>
    </lineage>
</organism>
<feature type="compositionally biased region" description="Basic and acidic residues" evidence="1">
    <location>
        <begin position="286"/>
        <end position="299"/>
    </location>
</feature>
<feature type="compositionally biased region" description="Acidic residues" evidence="1">
    <location>
        <begin position="1261"/>
        <end position="1275"/>
    </location>
</feature>
<proteinExistence type="predicted"/>
<feature type="compositionally biased region" description="Polar residues" evidence="1">
    <location>
        <begin position="370"/>
        <end position="385"/>
    </location>
</feature>
<feature type="compositionally biased region" description="Polar residues" evidence="1">
    <location>
        <begin position="685"/>
        <end position="699"/>
    </location>
</feature>
<feature type="compositionally biased region" description="Basic and acidic residues" evidence="1">
    <location>
        <begin position="190"/>
        <end position="199"/>
    </location>
</feature>
<feature type="compositionally biased region" description="Basic and acidic residues" evidence="1">
    <location>
        <begin position="545"/>
        <end position="570"/>
    </location>
</feature>
<feature type="compositionally biased region" description="Basic and acidic residues" evidence="1">
    <location>
        <begin position="736"/>
        <end position="768"/>
    </location>
</feature>
<feature type="compositionally biased region" description="Basic and acidic residues" evidence="1">
    <location>
        <begin position="254"/>
        <end position="268"/>
    </location>
</feature>
<feature type="region of interest" description="Disordered" evidence="1">
    <location>
        <begin position="1080"/>
        <end position="1442"/>
    </location>
</feature>
<feature type="compositionally biased region" description="Basic residues" evidence="1">
    <location>
        <begin position="703"/>
        <end position="735"/>
    </location>
</feature>
<feature type="compositionally biased region" description="Basic and acidic residues" evidence="1">
    <location>
        <begin position="386"/>
        <end position="402"/>
    </location>
</feature>
<evidence type="ECO:0000313" key="2">
    <source>
        <dbReference type="EMBL" id="KAJ4267090.1"/>
    </source>
</evidence>
<feature type="region of interest" description="Disordered" evidence="1">
    <location>
        <begin position="182"/>
        <end position="493"/>
    </location>
</feature>
<feature type="compositionally biased region" description="Polar residues" evidence="1">
    <location>
        <begin position="1137"/>
        <end position="1146"/>
    </location>
</feature>
<protein>
    <submittedName>
        <fullName evidence="2">Uncharacterized protein</fullName>
    </submittedName>
</protein>
<feature type="compositionally biased region" description="Basic and acidic residues" evidence="1">
    <location>
        <begin position="1186"/>
        <end position="1196"/>
    </location>
</feature>
<feature type="compositionally biased region" description="Polar residues" evidence="1">
    <location>
        <begin position="1007"/>
        <end position="1021"/>
    </location>
</feature>
<dbReference type="EMBL" id="JAOQAZ010000004">
    <property type="protein sequence ID" value="KAJ4267090.1"/>
    <property type="molecule type" value="Genomic_DNA"/>
</dbReference>
<feature type="region of interest" description="Disordered" evidence="1">
    <location>
        <begin position="540"/>
        <end position="1055"/>
    </location>
</feature>
<feature type="compositionally biased region" description="Low complexity" evidence="1">
    <location>
        <begin position="206"/>
        <end position="215"/>
    </location>
</feature>
<feature type="compositionally biased region" description="Polar residues" evidence="1">
    <location>
        <begin position="621"/>
        <end position="641"/>
    </location>
</feature>
<comment type="caution">
    <text evidence="2">The sequence shown here is derived from an EMBL/GenBank/DDBJ whole genome shotgun (WGS) entry which is preliminary data.</text>
</comment>
<evidence type="ECO:0000256" key="1">
    <source>
        <dbReference type="SAM" id="MobiDB-lite"/>
    </source>
</evidence>
<feature type="compositionally biased region" description="Basic and acidic residues" evidence="1">
    <location>
        <begin position="1354"/>
        <end position="1364"/>
    </location>
</feature>
<gene>
    <name evidence="2" type="ORF">NW762_003188</name>
</gene>
<reference evidence="2" key="1">
    <citation type="submission" date="2022-09" db="EMBL/GenBank/DDBJ databases">
        <title>Fusarium specimens isolated from Avocado Roots.</title>
        <authorList>
            <person name="Stajich J."/>
            <person name="Roper C."/>
            <person name="Heimlech-Rivalta G."/>
        </authorList>
    </citation>
    <scope>NUCLEOTIDE SEQUENCE</scope>
    <source>
        <strain evidence="2">CF00136</strain>
    </source>
</reference>
<dbReference type="OrthoDB" id="5357217at2759"/>
<keyword evidence="3" id="KW-1185">Reference proteome</keyword>
<feature type="compositionally biased region" description="Polar residues" evidence="1">
    <location>
        <begin position="843"/>
        <end position="854"/>
    </location>
</feature>
<feature type="compositionally biased region" description="Acidic residues" evidence="1">
    <location>
        <begin position="1416"/>
        <end position="1428"/>
    </location>
</feature>
<feature type="compositionally biased region" description="Acidic residues" evidence="1">
    <location>
        <begin position="1393"/>
        <end position="1409"/>
    </location>
</feature>
<feature type="compositionally biased region" description="Basic and acidic residues" evidence="1">
    <location>
        <begin position="644"/>
        <end position="661"/>
    </location>
</feature>
<evidence type="ECO:0000313" key="3">
    <source>
        <dbReference type="Proteomes" id="UP001152049"/>
    </source>
</evidence>
<accession>A0A9W8SAA1</accession>
<feature type="compositionally biased region" description="Acidic residues" evidence="1">
    <location>
        <begin position="1290"/>
        <end position="1299"/>
    </location>
</feature>
<feature type="compositionally biased region" description="Low complexity" evidence="1">
    <location>
        <begin position="990"/>
        <end position="1001"/>
    </location>
</feature>